<sequence length="159" mass="17201">MSTDLKEEFWDRLEDTRAGMLSADGAPSVPMSHYSDDDGGMIWFITAKGTELAKSAATPVKSQYIVCSKDESLYARIDGTLEAVTDPATLDEIWNGIASSWFEGGKDDPDVQLLRFAPSEAEVWATGGGLNFMYEIAKSKVTGEKPDLGMHGTLKLSAA</sequence>
<dbReference type="STRING" id="1443111.Z949_2197"/>
<organism evidence="2 3">
    <name type="scientific">Sulfitobacter guttiformis</name>
    <dbReference type="NCBI Taxonomy" id="74349"/>
    <lineage>
        <taxon>Bacteria</taxon>
        <taxon>Pseudomonadati</taxon>
        <taxon>Pseudomonadota</taxon>
        <taxon>Alphaproteobacteria</taxon>
        <taxon>Rhodobacterales</taxon>
        <taxon>Roseobacteraceae</taxon>
        <taxon>Sulfitobacter</taxon>
    </lineage>
</organism>
<proteinExistence type="predicted"/>
<dbReference type="PANTHER" id="PTHR34818:SF1">
    <property type="entry name" value="PROTEIN BLI-3"/>
    <property type="match status" value="1"/>
</dbReference>
<keyword evidence="3" id="KW-1185">Reference proteome</keyword>
<dbReference type="SUPFAM" id="SSF50475">
    <property type="entry name" value="FMN-binding split barrel"/>
    <property type="match status" value="1"/>
</dbReference>
<reference evidence="2 3" key="1">
    <citation type="submission" date="2018-09" db="EMBL/GenBank/DDBJ databases">
        <title>Genomic Encyclopedia of Archaeal and Bacterial Type Strains, Phase II (KMG-II): from individual species to whole genera.</title>
        <authorList>
            <person name="Goeker M."/>
        </authorList>
    </citation>
    <scope>NUCLEOTIDE SEQUENCE [LARGE SCALE GENOMIC DNA]</scope>
    <source>
        <strain evidence="2 3">DSM 11458</strain>
    </source>
</reference>
<dbReference type="Gene3D" id="2.30.110.10">
    <property type="entry name" value="Electron Transport, Fmn-binding Protein, Chain A"/>
    <property type="match status" value="1"/>
</dbReference>
<evidence type="ECO:0000313" key="2">
    <source>
        <dbReference type="EMBL" id="RKE95702.1"/>
    </source>
</evidence>
<dbReference type="InterPro" id="IPR012349">
    <property type="entry name" value="Split_barrel_FMN-bd"/>
</dbReference>
<dbReference type="RefSeq" id="WP_025062660.1">
    <property type="nucleotide sequence ID" value="NZ_RAQK01000001.1"/>
</dbReference>
<dbReference type="Pfam" id="PF16242">
    <property type="entry name" value="Pyrid_ox_like"/>
    <property type="match status" value="1"/>
</dbReference>
<evidence type="ECO:0000259" key="1">
    <source>
        <dbReference type="Pfam" id="PF16242"/>
    </source>
</evidence>
<name>A0A420DN78_9RHOB</name>
<gene>
    <name evidence="2" type="ORF">C8N30_0239</name>
</gene>
<dbReference type="AlphaFoldDB" id="A0A420DN78"/>
<protein>
    <submittedName>
        <fullName evidence="2">General stress protein 26</fullName>
    </submittedName>
</protein>
<accession>A0A420DN78</accession>
<dbReference type="PANTHER" id="PTHR34818">
    <property type="entry name" value="PROTEIN BLI-3"/>
    <property type="match status" value="1"/>
</dbReference>
<feature type="domain" description="General stress protein FMN-binding split barrel" evidence="1">
    <location>
        <begin position="6"/>
        <end position="147"/>
    </location>
</feature>
<dbReference type="InterPro" id="IPR052917">
    <property type="entry name" value="Stress-Dev_Protein"/>
</dbReference>
<dbReference type="OrthoDB" id="1432662at2"/>
<dbReference type="EMBL" id="RAQK01000001">
    <property type="protein sequence ID" value="RKE95702.1"/>
    <property type="molecule type" value="Genomic_DNA"/>
</dbReference>
<dbReference type="Proteomes" id="UP000284407">
    <property type="component" value="Unassembled WGS sequence"/>
</dbReference>
<comment type="caution">
    <text evidence="2">The sequence shown here is derived from an EMBL/GenBank/DDBJ whole genome shotgun (WGS) entry which is preliminary data.</text>
</comment>
<dbReference type="InterPro" id="IPR038725">
    <property type="entry name" value="YdaG_split_barrel_FMN-bd"/>
</dbReference>
<evidence type="ECO:0000313" key="3">
    <source>
        <dbReference type="Proteomes" id="UP000284407"/>
    </source>
</evidence>